<feature type="chain" id="PRO_5045510774" evidence="2">
    <location>
        <begin position="20"/>
        <end position="481"/>
    </location>
</feature>
<reference evidence="3 4" key="1">
    <citation type="submission" date="2022-05" db="EMBL/GenBank/DDBJ databases">
        <authorList>
            <consortium name="Genoscope - CEA"/>
            <person name="William W."/>
        </authorList>
    </citation>
    <scope>NUCLEOTIDE SEQUENCE [LARGE SCALE GENOMIC DNA]</scope>
</reference>
<evidence type="ECO:0000256" key="1">
    <source>
        <dbReference type="SAM" id="MobiDB-lite"/>
    </source>
</evidence>
<feature type="signal peptide" evidence="2">
    <location>
        <begin position="1"/>
        <end position="19"/>
    </location>
</feature>
<feature type="region of interest" description="Disordered" evidence="1">
    <location>
        <begin position="242"/>
        <end position="262"/>
    </location>
</feature>
<evidence type="ECO:0000313" key="4">
    <source>
        <dbReference type="Proteomes" id="UP001159427"/>
    </source>
</evidence>
<feature type="region of interest" description="Disordered" evidence="1">
    <location>
        <begin position="195"/>
        <end position="217"/>
    </location>
</feature>
<feature type="region of interest" description="Disordered" evidence="1">
    <location>
        <begin position="120"/>
        <end position="146"/>
    </location>
</feature>
<feature type="region of interest" description="Disordered" evidence="1">
    <location>
        <begin position="411"/>
        <end position="440"/>
    </location>
</feature>
<organism evidence="3 4">
    <name type="scientific">Porites evermanni</name>
    <dbReference type="NCBI Taxonomy" id="104178"/>
    <lineage>
        <taxon>Eukaryota</taxon>
        <taxon>Metazoa</taxon>
        <taxon>Cnidaria</taxon>
        <taxon>Anthozoa</taxon>
        <taxon>Hexacorallia</taxon>
        <taxon>Scleractinia</taxon>
        <taxon>Fungiina</taxon>
        <taxon>Poritidae</taxon>
        <taxon>Porites</taxon>
    </lineage>
</organism>
<dbReference type="Proteomes" id="UP001159427">
    <property type="component" value="Unassembled WGS sequence"/>
</dbReference>
<keyword evidence="2" id="KW-0732">Signal</keyword>
<keyword evidence="4" id="KW-1185">Reference proteome</keyword>
<protein>
    <submittedName>
        <fullName evidence="3">Uncharacterized protein</fullName>
    </submittedName>
</protein>
<accession>A0ABN8QL65</accession>
<proteinExistence type="predicted"/>
<sequence length="481" mass="54209">MNYLPLLLLLQSFVFPSNSHKHDSDTRANDKMPKKVQVAKKEEILGEDTNRIDREEYKLQSMVSPETHEASRFFDRPPSKEIGNLRVDTMSPAQVSFIQSSTQWHKYFKPSSPVQVPSTIFPDDPVLFPGTKSSKDSGSDSQGVTEGGLESLVNADVPRHHQNNYDSWSSFGSYGDTAGGESYQHQKEYEDTPFLDKSWMNPKSEGKSPEQTSYESFDGKTLAVPEPKQGVMSGLLNHFRSQPLGENAGLGNEGQHSSSLEDQKASLLEKLDELKENQVIPQEGEEKVFFGGGNHKSLLQSDVESPPLLGPSAGLGTALAEELLQKNRGKSQRVEDSTEMLQELRDTAPKFRSETNELYESPLLARPMFDERASERTLMHNSLNNFGNDRGHMVLIRSHQIQENQKKGFVKDNGINTTVPRKKQNKNDNHKKIHQQKLRNSASKLVNIKNVSVLHRKRLCRECSLPSRRKKVNGKKTKEQQ</sequence>
<comment type="caution">
    <text evidence="3">The sequence shown here is derived from an EMBL/GenBank/DDBJ whole genome shotgun (WGS) entry which is preliminary data.</text>
</comment>
<evidence type="ECO:0000313" key="3">
    <source>
        <dbReference type="EMBL" id="CAH3164842.1"/>
    </source>
</evidence>
<dbReference type="EMBL" id="CALNXI010001322">
    <property type="protein sequence ID" value="CAH3164842.1"/>
    <property type="molecule type" value="Genomic_DNA"/>
</dbReference>
<name>A0ABN8QL65_9CNID</name>
<gene>
    <name evidence="3" type="ORF">PEVE_00005118</name>
</gene>
<evidence type="ECO:0000256" key="2">
    <source>
        <dbReference type="SAM" id="SignalP"/>
    </source>
</evidence>